<evidence type="ECO:0000313" key="1">
    <source>
        <dbReference type="EMBL" id="GFP24684.1"/>
    </source>
</evidence>
<dbReference type="Proteomes" id="UP000543224">
    <property type="component" value="Unassembled WGS sequence"/>
</dbReference>
<accession>A0A6V8P4Z2</accession>
<evidence type="ECO:0000313" key="4">
    <source>
        <dbReference type="Proteomes" id="UP000543224"/>
    </source>
</evidence>
<organism evidence="2 6">
    <name type="scientific">Candidatus Hakubella thermalkaliphila</name>
    <dbReference type="NCBI Taxonomy" id="2754717"/>
    <lineage>
        <taxon>Bacteria</taxon>
        <taxon>Bacillati</taxon>
        <taxon>Actinomycetota</taxon>
        <taxon>Actinomycetota incertae sedis</taxon>
        <taxon>Candidatus Hakubellales</taxon>
        <taxon>Candidatus Hakubellaceae</taxon>
        <taxon>Candidatus Hakubella</taxon>
    </lineage>
</organism>
<keyword evidence="6" id="KW-1185">Reference proteome</keyword>
<dbReference type="AlphaFoldDB" id="A0A6V8P4Z2"/>
<dbReference type="RefSeq" id="WP_176229119.1">
    <property type="nucleotide sequence ID" value="NZ_BLRY01000056.1"/>
</dbReference>
<proteinExistence type="predicted"/>
<sequence>MSSKPRTIKLRKDTPFGEELLPQQTLLHIYFQDNYQNDFKWTPRWKDMLTIFYKAWEVEEKNNPAGIWDEEFKKMEKEISVIKEYRLPVKIKCGE</sequence>
<dbReference type="EMBL" id="BLSB01000003">
    <property type="protein sequence ID" value="GFP34315.1"/>
    <property type="molecule type" value="Genomic_DNA"/>
</dbReference>
<evidence type="ECO:0000313" key="2">
    <source>
        <dbReference type="EMBL" id="GFP27695.1"/>
    </source>
</evidence>
<dbReference type="EMBL" id="BLRY01000056">
    <property type="protein sequence ID" value="GFP27695.1"/>
    <property type="molecule type" value="Genomic_DNA"/>
</dbReference>
<dbReference type="Proteomes" id="UP000591948">
    <property type="component" value="Unassembled WGS sequence"/>
</dbReference>
<evidence type="ECO:0000313" key="6">
    <source>
        <dbReference type="Proteomes" id="UP000591948"/>
    </source>
</evidence>
<protein>
    <submittedName>
        <fullName evidence="2">Uncharacterized protein</fullName>
    </submittedName>
</protein>
<dbReference type="Proteomes" id="UP000576480">
    <property type="component" value="Unassembled WGS sequence"/>
</dbReference>
<comment type="caution">
    <text evidence="2">The sequence shown here is derived from an EMBL/GenBank/DDBJ whole genome shotgun (WGS) entry which is preliminary data.</text>
</comment>
<evidence type="ECO:0000313" key="3">
    <source>
        <dbReference type="EMBL" id="GFP34315.1"/>
    </source>
</evidence>
<gene>
    <name evidence="1" type="ORF">HKBW3S25_00121</name>
    <name evidence="2" type="ORF">HKBW3S33_01105</name>
    <name evidence="3" type="ORF">HKBW3S43_00108</name>
</gene>
<dbReference type="EMBL" id="BLRX01000007">
    <property type="protein sequence ID" value="GFP24684.1"/>
    <property type="molecule type" value="Genomic_DNA"/>
</dbReference>
<name>A0A6V8P4Z2_9ACTN</name>
<evidence type="ECO:0000313" key="5">
    <source>
        <dbReference type="Proteomes" id="UP000576480"/>
    </source>
</evidence>
<reference evidence="4 5" key="1">
    <citation type="journal article" date="2020" name="Front. Microbiol.">
        <title>Single-cell genomics of novel Actinobacteria with the Wood-Ljungdahl pathway discovered in a serpentinizing system.</title>
        <authorList>
            <person name="Merino N."/>
            <person name="Kawai M."/>
            <person name="Boyd E.S."/>
            <person name="Colman D.R."/>
            <person name="McGlynn S.E."/>
            <person name="Nealson K.H."/>
            <person name="Kurokawa K."/>
            <person name="Hongoh Y."/>
        </authorList>
    </citation>
    <scope>NUCLEOTIDE SEQUENCE [LARGE SCALE GENOMIC DNA]</scope>
    <source>
        <strain evidence="1 4">S25</strain>
        <strain evidence="2 6">S33</strain>
        <strain evidence="3 5">S43</strain>
    </source>
</reference>